<dbReference type="Proteomes" id="UP000233469">
    <property type="component" value="Unassembled WGS sequence"/>
</dbReference>
<gene>
    <name evidence="2" type="ORF">RhiirC2_776922</name>
</gene>
<evidence type="ECO:0000313" key="2">
    <source>
        <dbReference type="EMBL" id="PKK72670.1"/>
    </source>
</evidence>
<comment type="caution">
    <text evidence="2">The sequence shown here is derived from an EMBL/GenBank/DDBJ whole genome shotgun (WGS) entry which is preliminary data.</text>
</comment>
<reference evidence="2 3" key="1">
    <citation type="submission" date="2016-04" db="EMBL/GenBank/DDBJ databases">
        <title>Genome analyses suggest a sexual origin of heterokaryosis in a supposedly ancient asexual fungus.</title>
        <authorList>
            <person name="Ropars J."/>
            <person name="Sedzielewska K."/>
            <person name="Noel J."/>
            <person name="Charron P."/>
            <person name="Farinelli L."/>
            <person name="Marton T."/>
            <person name="Kruger M."/>
            <person name="Pelin A."/>
            <person name="Brachmann A."/>
            <person name="Corradi N."/>
        </authorList>
    </citation>
    <scope>NUCLEOTIDE SEQUENCE [LARGE SCALE GENOMIC DNA]</scope>
    <source>
        <strain evidence="2 3">C2</strain>
    </source>
</reference>
<sequence>MEVLETPIGKRTIVKNIIQDIPRTLQIPQADLFTKGWKTKLFDDNFRWSENCTEHSLGCSLSVLYDQYRTNSKNFEIPRGTDKFSLSTPETISEMGSTLGDKISSNSICDQCDVEVQAAEDHQLFVQGVANRSLQIQTSFSGDATKLRSRAPTSPPMERGKECDSEKRGLGLRQLCREQPIGTFSTLETKLTNLTSFDFNERAESQATLRKLSCNLEAQYSHDVPSLLNILKSFYPFNETSGNVLEDYEINDFFKLVYDISNIRPILASNDNYVFWLEDPAGIIYMWSRVEWSMSYLGHELREALVNYLFHQDNICYVVEFTHEIIPKNEIKQQAKELADSCEPIDIDDIEWEVTRESLNPIKRNEKKGIKKGKNKGKKKKKS</sequence>
<feature type="region of interest" description="Disordered" evidence="1">
    <location>
        <begin position="144"/>
        <end position="164"/>
    </location>
</feature>
<dbReference type="VEuPathDB" id="FungiDB:RhiirA1_503984"/>
<evidence type="ECO:0000256" key="1">
    <source>
        <dbReference type="SAM" id="MobiDB-lite"/>
    </source>
</evidence>
<organism evidence="2 3">
    <name type="scientific">Rhizophagus irregularis</name>
    <dbReference type="NCBI Taxonomy" id="588596"/>
    <lineage>
        <taxon>Eukaryota</taxon>
        <taxon>Fungi</taxon>
        <taxon>Fungi incertae sedis</taxon>
        <taxon>Mucoromycota</taxon>
        <taxon>Glomeromycotina</taxon>
        <taxon>Glomeromycetes</taxon>
        <taxon>Glomerales</taxon>
        <taxon>Glomeraceae</taxon>
        <taxon>Rhizophagus</taxon>
    </lineage>
</organism>
<reference evidence="2 3" key="2">
    <citation type="submission" date="2017-10" db="EMBL/GenBank/DDBJ databases">
        <title>Extensive intraspecific genome diversity in a model arbuscular mycorrhizal fungus.</title>
        <authorList>
            <person name="Chen E.C.H."/>
            <person name="Morin E."/>
            <person name="Baudet D."/>
            <person name="Noel J."/>
            <person name="Ndikumana S."/>
            <person name="Charron P."/>
            <person name="St-Onge C."/>
            <person name="Giorgi J."/>
            <person name="Grigoriev I.V."/>
            <person name="Roux C."/>
            <person name="Martin F.M."/>
            <person name="Corradi N."/>
        </authorList>
    </citation>
    <scope>NUCLEOTIDE SEQUENCE [LARGE SCALE GENOMIC DNA]</scope>
    <source>
        <strain evidence="2 3">C2</strain>
    </source>
</reference>
<feature type="region of interest" description="Disordered" evidence="1">
    <location>
        <begin position="363"/>
        <end position="383"/>
    </location>
</feature>
<dbReference type="AlphaFoldDB" id="A0A2N1NFQ0"/>
<protein>
    <submittedName>
        <fullName evidence="2">Uncharacterized protein</fullName>
    </submittedName>
</protein>
<proteinExistence type="predicted"/>
<accession>A0A2N1NFQ0</accession>
<dbReference type="OrthoDB" id="2447320at2759"/>
<name>A0A2N1NFQ0_9GLOM</name>
<evidence type="ECO:0000313" key="3">
    <source>
        <dbReference type="Proteomes" id="UP000233469"/>
    </source>
</evidence>
<dbReference type="EMBL" id="LLXL01000424">
    <property type="protein sequence ID" value="PKK72670.1"/>
    <property type="molecule type" value="Genomic_DNA"/>
</dbReference>
<feature type="compositionally biased region" description="Basic residues" evidence="1">
    <location>
        <begin position="369"/>
        <end position="383"/>
    </location>
</feature>
<dbReference type="VEuPathDB" id="FungiDB:RhiirFUN_000420"/>